<dbReference type="Pfam" id="PF14009">
    <property type="entry name" value="PADRE"/>
    <property type="match status" value="1"/>
</dbReference>
<proteinExistence type="predicted"/>
<reference evidence="1" key="1">
    <citation type="journal article" date="2023" name="bioRxiv">
        <title>Improved chromosome-level genome assembly for marigold (Tagetes erecta).</title>
        <authorList>
            <person name="Jiang F."/>
            <person name="Yuan L."/>
            <person name="Wang S."/>
            <person name="Wang H."/>
            <person name="Xu D."/>
            <person name="Wang A."/>
            <person name="Fan W."/>
        </authorList>
    </citation>
    <scope>NUCLEOTIDE SEQUENCE</scope>
    <source>
        <strain evidence="1">WSJ</strain>
        <tissue evidence="1">Leaf</tissue>
    </source>
</reference>
<name>A0AAD8KTW2_TARER</name>
<dbReference type="EMBL" id="JAUHHV010000004">
    <property type="protein sequence ID" value="KAK1428589.1"/>
    <property type="molecule type" value="Genomic_DNA"/>
</dbReference>
<dbReference type="InterPro" id="IPR025322">
    <property type="entry name" value="PADRE_dom"/>
</dbReference>
<evidence type="ECO:0000313" key="2">
    <source>
        <dbReference type="Proteomes" id="UP001229421"/>
    </source>
</evidence>
<comment type="caution">
    <text evidence="1">The sequence shown here is derived from an EMBL/GenBank/DDBJ whole genome shotgun (WGS) entry which is preliminary data.</text>
</comment>
<gene>
    <name evidence="1" type="ORF">QVD17_17427</name>
</gene>
<evidence type="ECO:0000313" key="1">
    <source>
        <dbReference type="EMBL" id="KAK1428589.1"/>
    </source>
</evidence>
<organism evidence="1 2">
    <name type="scientific">Tagetes erecta</name>
    <name type="common">African marigold</name>
    <dbReference type="NCBI Taxonomy" id="13708"/>
    <lineage>
        <taxon>Eukaryota</taxon>
        <taxon>Viridiplantae</taxon>
        <taxon>Streptophyta</taxon>
        <taxon>Embryophyta</taxon>
        <taxon>Tracheophyta</taxon>
        <taxon>Spermatophyta</taxon>
        <taxon>Magnoliopsida</taxon>
        <taxon>eudicotyledons</taxon>
        <taxon>Gunneridae</taxon>
        <taxon>Pentapetalae</taxon>
        <taxon>asterids</taxon>
        <taxon>campanulids</taxon>
        <taxon>Asterales</taxon>
        <taxon>Asteraceae</taxon>
        <taxon>Asteroideae</taxon>
        <taxon>Heliantheae alliance</taxon>
        <taxon>Tageteae</taxon>
        <taxon>Tagetes</taxon>
    </lineage>
</organism>
<protein>
    <submittedName>
        <fullName evidence="1">Uncharacterized protein</fullName>
    </submittedName>
</protein>
<keyword evidence="2" id="KW-1185">Reference proteome</keyword>
<dbReference type="AlphaFoldDB" id="A0AAD8KTW2"/>
<sequence length="152" mass="16996">MGNSVSLLCCQNELTRQRGDVLVIKEDGESVRFKDGMFVKDVLSAYPHHKIIKCCTEKTVLTGETQLSCNSLYFLLPAGLALSEAAYQSLVRSAASHNLFPNMASRIQINQNCHRIGNSGERQNEIDNEVNSYSYKWKPMLRTIPEIATPST</sequence>
<dbReference type="Proteomes" id="UP001229421">
    <property type="component" value="Unassembled WGS sequence"/>
</dbReference>
<accession>A0AAD8KTW2</accession>